<evidence type="ECO:0000259" key="8">
    <source>
        <dbReference type="Pfam" id="PF02384"/>
    </source>
</evidence>
<dbReference type="InterPro" id="IPR051537">
    <property type="entry name" value="DNA_Adenine_Mtase"/>
</dbReference>
<feature type="domain" description="DNA methylase adenine-specific" evidence="8">
    <location>
        <begin position="99"/>
        <end position="198"/>
    </location>
</feature>
<dbReference type="GO" id="GO:0009007">
    <property type="term" value="F:site-specific DNA-methyltransferase (adenine-specific) activity"/>
    <property type="evidence" value="ECO:0007669"/>
    <property type="project" value="UniProtKB-EC"/>
</dbReference>
<evidence type="ECO:0000256" key="5">
    <source>
        <dbReference type="ARBA" id="ARBA00022691"/>
    </source>
</evidence>
<name>A0A2I5TBA8_SERS3</name>
<dbReference type="GO" id="GO:0032259">
    <property type="term" value="P:methylation"/>
    <property type="evidence" value="ECO:0007669"/>
    <property type="project" value="UniProtKB-KW"/>
</dbReference>
<accession>A0A2I5TBA8</accession>
<proteinExistence type="inferred from homology"/>
<dbReference type="EMBL" id="CP025085">
    <property type="protein sequence ID" value="AUH01846.1"/>
    <property type="molecule type" value="Genomic_DNA"/>
</dbReference>
<dbReference type="Proteomes" id="UP000233778">
    <property type="component" value="Chromosome"/>
</dbReference>
<evidence type="ECO:0000256" key="3">
    <source>
        <dbReference type="ARBA" id="ARBA00022603"/>
    </source>
</evidence>
<dbReference type="PANTHER" id="PTHR42933">
    <property type="entry name" value="SLR6095 PROTEIN"/>
    <property type="match status" value="1"/>
</dbReference>
<evidence type="ECO:0000256" key="4">
    <source>
        <dbReference type="ARBA" id="ARBA00022679"/>
    </source>
</evidence>
<comment type="similarity">
    <text evidence="1">Belongs to the N(4)/N(6)-methyltransferase family.</text>
</comment>
<keyword evidence="3 10" id="KW-0489">Methyltransferase</keyword>
<dbReference type="SUPFAM" id="SSF53335">
    <property type="entry name" value="S-adenosyl-L-methionine-dependent methyltransferases"/>
    <property type="match status" value="1"/>
</dbReference>
<keyword evidence="4 10" id="KW-0808">Transferase</keyword>
<dbReference type="EC" id="2.1.1.72" evidence="2"/>
<evidence type="ECO:0000256" key="7">
    <source>
        <dbReference type="ARBA" id="ARBA00047942"/>
    </source>
</evidence>
<dbReference type="Gene3D" id="3.40.50.150">
    <property type="entry name" value="Vaccinia Virus protein VP39"/>
    <property type="match status" value="1"/>
</dbReference>
<sequence length="227" mass="25444">MNIMVDHKKQFISIFNETARYHHRQKVFRDFITLAAASIHNGICFDDLLEQEYMETVRQYEAKDAERMSMLLEEVAMGLAAESSDFLGSLYMQLELGESARGQFFTPFCVSRMMAEIQLGDIKNILIDKPFVTVYEPACGSAGMLLAIAEVIKEKGFNPSRHLWVSCIDIDPVASGMAYIQLSLTGVAGEVVTGNALNGERRRVMFTPAHWLGNWPSRLKSCAVHAV</sequence>
<dbReference type="Proteomes" id="UP000017700">
    <property type="component" value="Chromosome"/>
</dbReference>
<dbReference type="GO" id="GO:0003677">
    <property type="term" value="F:DNA binding"/>
    <property type="evidence" value="ECO:0007669"/>
    <property type="project" value="InterPro"/>
</dbReference>
<keyword evidence="5" id="KW-0949">S-adenosyl-L-methionine</keyword>
<dbReference type="OrthoDB" id="9784823at2"/>
<evidence type="ECO:0000256" key="2">
    <source>
        <dbReference type="ARBA" id="ARBA00011900"/>
    </source>
</evidence>
<dbReference type="PANTHER" id="PTHR42933:SF3">
    <property type="entry name" value="TYPE I RESTRICTION ENZYME MJAVIII METHYLASE SUBUNIT"/>
    <property type="match status" value="1"/>
</dbReference>
<reference evidence="9 12" key="3">
    <citation type="submission" date="2017-11" db="EMBL/GenBank/DDBJ databases">
        <title>Complete genome sequence of Serratia sp. ATCC 39006 LacA.</title>
        <authorList>
            <person name="Hampton H.G."/>
            <person name="Jackson S.A."/>
            <person name="Jauregui R."/>
            <person name="Poulter G.T.M."/>
            <person name="Salmond G.P.C."/>
            <person name="Fineran P.C."/>
        </authorList>
    </citation>
    <scope>NUCLEOTIDE SEQUENCE [LARGE SCALE GENOMIC DNA]</scope>
    <source>
        <strain evidence="9 12">ATCC 39006</strain>
    </source>
</reference>
<comment type="catalytic activity">
    <reaction evidence="7">
        <text>a 2'-deoxyadenosine in DNA + S-adenosyl-L-methionine = an N(6)-methyl-2'-deoxyadenosine in DNA + S-adenosyl-L-homocysteine + H(+)</text>
        <dbReference type="Rhea" id="RHEA:15197"/>
        <dbReference type="Rhea" id="RHEA-COMP:12418"/>
        <dbReference type="Rhea" id="RHEA-COMP:12419"/>
        <dbReference type="ChEBI" id="CHEBI:15378"/>
        <dbReference type="ChEBI" id="CHEBI:57856"/>
        <dbReference type="ChEBI" id="CHEBI:59789"/>
        <dbReference type="ChEBI" id="CHEBI:90615"/>
        <dbReference type="ChEBI" id="CHEBI:90616"/>
        <dbReference type="EC" id="2.1.1.72"/>
    </reaction>
</comment>
<dbReference type="GO" id="GO:0008170">
    <property type="term" value="F:N-methyltransferase activity"/>
    <property type="evidence" value="ECO:0007669"/>
    <property type="project" value="InterPro"/>
</dbReference>
<dbReference type="PRINTS" id="PR00507">
    <property type="entry name" value="N12N6MTFRASE"/>
</dbReference>
<dbReference type="Pfam" id="PF02384">
    <property type="entry name" value="N6_Mtase"/>
    <property type="match status" value="1"/>
</dbReference>
<evidence type="ECO:0000256" key="1">
    <source>
        <dbReference type="ARBA" id="ARBA00006594"/>
    </source>
</evidence>
<keyword evidence="6" id="KW-0680">Restriction system</keyword>
<dbReference type="GO" id="GO:0009307">
    <property type="term" value="P:DNA restriction-modification system"/>
    <property type="evidence" value="ECO:0007669"/>
    <property type="project" value="UniProtKB-KW"/>
</dbReference>
<evidence type="ECO:0000313" key="12">
    <source>
        <dbReference type="Proteomes" id="UP000233778"/>
    </source>
</evidence>
<dbReference type="InterPro" id="IPR029063">
    <property type="entry name" value="SAM-dependent_MTases_sf"/>
</dbReference>
<keyword evidence="11" id="KW-1185">Reference proteome</keyword>
<reference evidence="10 11" key="1">
    <citation type="journal article" date="2013" name="Genome Announc.">
        <title>Draft genome sequence of Serratia sp. strain ATCC 39006, a model bacterium for analysis of the biosynthesis and regulation of prodigiosin, a carbapenem, and gas vesicles.</title>
        <authorList>
            <person name="Fineran P.C."/>
            <person name="Iglesias Cans M.C."/>
            <person name="Ramsay J.P."/>
            <person name="Wilf N.M."/>
            <person name="Cossyleon D."/>
            <person name="McNeil M.B."/>
            <person name="Williamson N.R."/>
            <person name="Monson R.E."/>
            <person name="Becher S.A."/>
            <person name="Stanton J.A."/>
            <person name="Brugger K."/>
            <person name="Brown S.D."/>
            <person name="Salmond G.P."/>
        </authorList>
    </citation>
    <scope>NUCLEOTIDE SEQUENCE [LARGE SCALE GENOMIC DNA]</scope>
    <source>
        <strain evidence="10">ATCC 39006</strain>
        <strain evidence="11">ATCC 39006 / SC 11482</strain>
    </source>
</reference>
<reference evidence="10" key="4">
    <citation type="submission" date="2017-11" db="EMBL/GenBank/DDBJ databases">
        <title>Complete genome sequence of Serratia sp. ATCC 39006.</title>
        <authorList>
            <person name="Hampton H.G."/>
            <person name="Jackson S.A."/>
            <person name="Jauregui R."/>
            <person name="Poulter G.T.M."/>
            <person name="Salmond G.P.C."/>
            <person name="Fineran P.C."/>
        </authorList>
    </citation>
    <scope>NUCLEOTIDE SEQUENCE</scope>
    <source>
        <strain evidence="10">ATCC 39006</strain>
    </source>
</reference>
<evidence type="ECO:0000313" key="10">
    <source>
        <dbReference type="EMBL" id="AUH06169.1"/>
    </source>
</evidence>
<evidence type="ECO:0000313" key="11">
    <source>
        <dbReference type="Proteomes" id="UP000017700"/>
    </source>
</evidence>
<gene>
    <name evidence="9" type="ORF">CWC46_19800</name>
    <name evidence="10" type="ORF">Ser39006_019800</name>
</gene>
<evidence type="ECO:0000313" key="9">
    <source>
        <dbReference type="EMBL" id="AUH01846.1"/>
    </source>
</evidence>
<evidence type="ECO:0000256" key="6">
    <source>
        <dbReference type="ARBA" id="ARBA00022747"/>
    </source>
</evidence>
<reference evidence="10" key="2">
    <citation type="submission" date="2013-09" db="EMBL/GenBank/DDBJ databases">
        <authorList>
            <person name="Wang G."/>
            <person name="Yang Y."/>
            <person name="Su Y."/>
        </authorList>
    </citation>
    <scope>NUCLEOTIDE SEQUENCE</scope>
    <source>
        <strain evidence="10">ATCC 39006</strain>
    </source>
</reference>
<dbReference type="EMBL" id="CP025084">
    <property type="protein sequence ID" value="AUH06169.1"/>
    <property type="molecule type" value="Genomic_DNA"/>
</dbReference>
<organism evidence="10 11">
    <name type="scientific">Serratia sp. (strain ATCC 39006)</name>
    <name type="common">Prodigiosinella confusarubida</name>
    <dbReference type="NCBI Taxonomy" id="104623"/>
    <lineage>
        <taxon>Bacteria</taxon>
        <taxon>Pseudomonadati</taxon>
        <taxon>Pseudomonadota</taxon>
        <taxon>Gammaproteobacteria</taxon>
        <taxon>Enterobacterales</taxon>
        <taxon>Pectobacteriaceae</taxon>
        <taxon>Prodigiosinella</taxon>
    </lineage>
</organism>
<dbReference type="AlphaFoldDB" id="A0A2I5TBA8"/>
<dbReference type="RefSeq" id="WP_021014812.1">
    <property type="nucleotide sequence ID" value="NZ_CP025084.1"/>
</dbReference>
<dbReference type="KEGG" id="sera:Ser39006_019800"/>
<dbReference type="InterPro" id="IPR003356">
    <property type="entry name" value="DNA_methylase_A-5"/>
</dbReference>
<dbReference type="STRING" id="104623.Ser39006_01544"/>
<protein>
    <recommendedName>
        <fullName evidence="2">site-specific DNA-methyltransferase (adenine-specific)</fullName>
        <ecNumber evidence="2">2.1.1.72</ecNumber>
    </recommendedName>
</protein>
<dbReference type="KEGG" id="serq:CWC46_19800"/>